<comment type="caution">
    <text evidence="2">The sequence shown here is derived from an EMBL/GenBank/DDBJ whole genome shotgun (WGS) entry which is preliminary data.</text>
</comment>
<evidence type="ECO:0008006" key="4">
    <source>
        <dbReference type="Google" id="ProtNLM"/>
    </source>
</evidence>
<dbReference type="GO" id="GO:0003677">
    <property type="term" value="F:DNA binding"/>
    <property type="evidence" value="ECO:0007669"/>
    <property type="project" value="InterPro"/>
</dbReference>
<reference evidence="2 3" key="1">
    <citation type="submission" date="2017-07" db="EMBL/GenBank/DDBJ databases">
        <title>Thauera sp. KNDSS-Mac4 genome sequence and assembly.</title>
        <authorList>
            <person name="Mayilraj S."/>
        </authorList>
    </citation>
    <scope>NUCLEOTIDE SEQUENCE [LARGE SCALE GENOMIC DNA]</scope>
    <source>
        <strain evidence="2 3">KNDSS-Mac4</strain>
    </source>
</reference>
<feature type="coiled-coil region" evidence="1">
    <location>
        <begin position="50"/>
        <end position="77"/>
    </location>
</feature>
<evidence type="ECO:0000313" key="2">
    <source>
        <dbReference type="EMBL" id="OYD53249.1"/>
    </source>
</evidence>
<dbReference type="GO" id="GO:0004519">
    <property type="term" value="F:endonuclease activity"/>
    <property type="evidence" value="ECO:0007669"/>
    <property type="project" value="InterPro"/>
</dbReference>
<dbReference type="EMBL" id="NOIH01000015">
    <property type="protein sequence ID" value="OYD53249.1"/>
    <property type="molecule type" value="Genomic_DNA"/>
</dbReference>
<gene>
    <name evidence="2" type="ORF">CGK74_13625</name>
</gene>
<accession>A0A235EW44</accession>
<dbReference type="Proteomes" id="UP000215181">
    <property type="component" value="Unassembled WGS sequence"/>
</dbReference>
<dbReference type="OrthoDB" id="8562788at2"/>
<name>A0A235EW44_9RHOO</name>
<dbReference type="Pfam" id="PF05944">
    <property type="entry name" value="Phage_term_smal"/>
    <property type="match status" value="1"/>
</dbReference>
<dbReference type="AlphaFoldDB" id="A0A235EW44"/>
<dbReference type="InterPro" id="IPR010270">
    <property type="entry name" value="Phage_P2_GpM"/>
</dbReference>
<organism evidence="2 3">
    <name type="scientific">Thauera propionica</name>
    <dbReference type="NCBI Taxonomy" id="2019431"/>
    <lineage>
        <taxon>Bacteria</taxon>
        <taxon>Pseudomonadati</taxon>
        <taxon>Pseudomonadota</taxon>
        <taxon>Betaproteobacteria</taxon>
        <taxon>Rhodocyclales</taxon>
        <taxon>Zoogloeaceae</taxon>
        <taxon>Thauera</taxon>
    </lineage>
</organism>
<proteinExistence type="predicted"/>
<keyword evidence="3" id="KW-1185">Reference proteome</keyword>
<evidence type="ECO:0000313" key="3">
    <source>
        <dbReference type="Proteomes" id="UP000215181"/>
    </source>
</evidence>
<protein>
    <recommendedName>
        <fullName evidence="4">Terminase</fullName>
    </recommendedName>
</protein>
<dbReference type="RefSeq" id="WP_094268990.1">
    <property type="nucleotide sequence ID" value="NZ_NOIH01000015.1"/>
</dbReference>
<keyword evidence="1" id="KW-0175">Coiled coil</keyword>
<evidence type="ECO:0000256" key="1">
    <source>
        <dbReference type="SAM" id="Coils"/>
    </source>
</evidence>
<sequence>MRHNRTPYDGEPTTQAAITPARAHLQAHIAAARAAAESGDRIDPALANGYELMLAQLAEHRRQLKQIQSVERKIEHKRKLLPEYAPYIAGALEANRGGQDDVLVTLLVWHIDCGQLATAVPLAAYCIAHGLVMPDHYQRSVATLVAEEAAELALRQLAAGEAADVGALETIQAMTASSDMPDEVRAKLEKAIGYALRDTHPGVALLHLERALQLNAKVGVKKDIERLQREIKKATEAEPAQVGALVQDRAAPGGDFTVVQKGADFDVIPNTAGSAPAAG</sequence>